<reference evidence="8" key="1">
    <citation type="submission" date="2016-06" db="UniProtKB">
        <authorList>
            <consortium name="WormBaseParasite"/>
        </authorList>
    </citation>
    <scope>IDENTIFICATION</scope>
</reference>
<feature type="compositionally biased region" description="Basic residues" evidence="4">
    <location>
        <begin position="666"/>
        <end position="675"/>
    </location>
</feature>
<dbReference type="SMART" id="SM00228">
    <property type="entry name" value="PDZ"/>
    <property type="match status" value="4"/>
</dbReference>
<name>A0A183SE26_SCHSO</name>
<dbReference type="InterPro" id="IPR043545">
    <property type="entry name" value="GRIP1/2"/>
</dbReference>
<dbReference type="PROSITE" id="PS50106">
    <property type="entry name" value="PDZ"/>
    <property type="match status" value="5"/>
</dbReference>
<dbReference type="CDD" id="cd00136">
    <property type="entry name" value="PDZ_canonical"/>
    <property type="match status" value="1"/>
</dbReference>
<evidence type="ECO:0000256" key="4">
    <source>
        <dbReference type="SAM" id="MobiDB-lite"/>
    </source>
</evidence>
<feature type="domain" description="PDZ" evidence="5">
    <location>
        <begin position="339"/>
        <end position="407"/>
    </location>
</feature>
<feature type="domain" description="PDZ" evidence="5">
    <location>
        <begin position="64"/>
        <end position="142"/>
    </location>
</feature>
<feature type="region of interest" description="Disordered" evidence="4">
    <location>
        <begin position="652"/>
        <end position="692"/>
    </location>
</feature>
<dbReference type="Pfam" id="PF17820">
    <property type="entry name" value="PDZ_6"/>
    <property type="match status" value="1"/>
</dbReference>
<evidence type="ECO:0000256" key="3">
    <source>
        <dbReference type="ARBA" id="ARBA00022737"/>
    </source>
</evidence>
<dbReference type="PANTHER" id="PTHR46227">
    <property type="entry name" value="GLUTAMATE RECEPTOR-INTERACTING PROTEIN GRIP"/>
    <property type="match status" value="1"/>
</dbReference>
<keyword evidence="7" id="KW-1185">Reference proteome</keyword>
<keyword evidence="2" id="KW-0963">Cytoplasm</keyword>
<dbReference type="PANTHER" id="PTHR46227:SF2">
    <property type="entry name" value="FI03335P"/>
    <property type="match status" value="1"/>
</dbReference>
<keyword evidence="3" id="KW-0677">Repeat</keyword>
<dbReference type="WBParaSite" id="SSLN_0000256101-mRNA-1">
    <property type="protein sequence ID" value="SSLN_0000256101-mRNA-1"/>
    <property type="gene ID" value="SSLN_0000256101"/>
</dbReference>
<evidence type="ECO:0000313" key="7">
    <source>
        <dbReference type="Proteomes" id="UP000275846"/>
    </source>
</evidence>
<organism evidence="8">
    <name type="scientific">Schistocephalus solidus</name>
    <name type="common">Tapeworm</name>
    <dbReference type="NCBI Taxonomy" id="70667"/>
    <lineage>
        <taxon>Eukaryota</taxon>
        <taxon>Metazoa</taxon>
        <taxon>Spiralia</taxon>
        <taxon>Lophotrochozoa</taxon>
        <taxon>Platyhelminthes</taxon>
        <taxon>Cestoda</taxon>
        <taxon>Eucestoda</taxon>
        <taxon>Diphyllobothriidea</taxon>
        <taxon>Diphyllobothriidae</taxon>
        <taxon>Schistocephalus</taxon>
    </lineage>
</organism>
<dbReference type="SUPFAM" id="SSF50156">
    <property type="entry name" value="PDZ domain-like"/>
    <property type="match status" value="5"/>
</dbReference>
<dbReference type="InterPro" id="IPR036034">
    <property type="entry name" value="PDZ_sf"/>
</dbReference>
<sequence length="900" mass="97994">MNSRNGCLKPGDRVLAIDGVCTNDLSCEKTTQLLSSYRKGVSLYIEYDIADLGGNGRQGSGPFVIEIGKLPSECLGADLVSFGDPDTGRSRLLISQIRDGSIADRCGALQVGDVIEAINGISTNELDVTDAIRLLDTSGSAMIKLLLMPCPENNELIDQERHSNRQPSEKRHVSSKHFQEGFEGRNLKTRNMPPVTDSLSFPLKQGNDSTTGKALYENIDSRSMIKRERSFNIPSRHKENEVKITKERQLAICMMEKELFRLISGVRFLGEKQHPKVKPTPQSPLTLQELLFDYFGQLKARKLALSSVKLKVDYPVPSYNPTNELFEGGAGLCRTEEVEVVLEADRNRRTQFPYGFSLQALSPHTRNDEPLSTFPVITNVIPSGPAYQSGVIQPGDLLMSIQGDSPLGKSIDKLNARYSLCDDQRCPGRLAIVTQYTVADNVIPNCGVFDVRIIKRSASLGINLQASVKSRPGEPLLISKVIPGSVASRCGSISPGDILLAVNGVSLEACGINEAVQLLQNSDELITLRIKKPGGQSASLPRPSMLEYNSHNHQFLDCSEDNDMSSEVRTRTSAGQFDALSASGSSENLFSETVGWSQGVGRLHHCQRNTAPRRTMAENVSCAATANSYSTAVGVNAPVGVASASEAALEQVQNQTCSHPGERRSKSSSRRRSRAAHPPTEESGSSELRMNVSETSSSDWFSEAFSSDKHMEILRVRLTRPFPSCPWGIIISGTDDVSDAPVVIDSLTPGKPGAISGLLRPGDQILAVNDVSATHGLTLSQVMARLQLPSEQVLFYIARPVGEAARQLNTSRTCSTRDDSTTQLLNVKQQSSSVIGDNHKAPGHEATQPTVTARKVWGRSPALVQLQTKQLFRKILELTLGANGRASSRSSKEEEEEEEE</sequence>
<feature type="domain" description="PDZ" evidence="5">
    <location>
        <begin position="715"/>
        <end position="801"/>
    </location>
</feature>
<dbReference type="Pfam" id="PF00595">
    <property type="entry name" value="PDZ"/>
    <property type="match status" value="3"/>
</dbReference>
<dbReference type="InterPro" id="IPR001478">
    <property type="entry name" value="PDZ"/>
</dbReference>
<dbReference type="STRING" id="70667.A0A183SE26"/>
<accession>A0A183SE26</accession>
<dbReference type="Gene3D" id="2.30.42.10">
    <property type="match status" value="5"/>
</dbReference>
<comment type="subcellular location">
    <subcellularLocation>
        <location evidence="1">Cytoplasm</location>
    </subcellularLocation>
</comment>
<feature type="domain" description="PDZ" evidence="5">
    <location>
        <begin position="1"/>
        <end position="49"/>
    </location>
</feature>
<dbReference type="Proteomes" id="UP000275846">
    <property type="component" value="Unassembled WGS sequence"/>
</dbReference>
<evidence type="ECO:0000256" key="1">
    <source>
        <dbReference type="ARBA" id="ARBA00004496"/>
    </source>
</evidence>
<reference evidence="6 7" key="2">
    <citation type="submission" date="2018-11" db="EMBL/GenBank/DDBJ databases">
        <authorList>
            <consortium name="Pathogen Informatics"/>
        </authorList>
    </citation>
    <scope>NUCLEOTIDE SEQUENCE [LARGE SCALE GENOMIC DNA]</scope>
    <source>
        <strain evidence="6 7">NST_G2</strain>
    </source>
</reference>
<dbReference type="EMBL" id="UYSU01032262">
    <property type="protein sequence ID" value="VDL88859.1"/>
    <property type="molecule type" value="Genomic_DNA"/>
</dbReference>
<evidence type="ECO:0000313" key="6">
    <source>
        <dbReference type="EMBL" id="VDL88859.1"/>
    </source>
</evidence>
<dbReference type="GO" id="GO:0005737">
    <property type="term" value="C:cytoplasm"/>
    <property type="evidence" value="ECO:0007669"/>
    <property type="project" value="UniProtKB-SubCell"/>
</dbReference>
<dbReference type="OrthoDB" id="75502at2759"/>
<feature type="domain" description="PDZ" evidence="5">
    <location>
        <begin position="450"/>
        <end position="534"/>
    </location>
</feature>
<evidence type="ECO:0000259" key="5">
    <source>
        <dbReference type="PROSITE" id="PS50106"/>
    </source>
</evidence>
<gene>
    <name evidence="6" type="ORF">SSLN_LOCUS2474</name>
</gene>
<proteinExistence type="predicted"/>
<protein>
    <submittedName>
        <fullName evidence="8">Inactivation-no-after-D protein</fullName>
    </submittedName>
</protein>
<dbReference type="InterPro" id="IPR041489">
    <property type="entry name" value="PDZ_6"/>
</dbReference>
<dbReference type="GO" id="GO:0098887">
    <property type="term" value="P:neurotransmitter receptor transport, endosome to postsynaptic membrane"/>
    <property type="evidence" value="ECO:0007669"/>
    <property type="project" value="TreeGrafter"/>
</dbReference>
<dbReference type="AlphaFoldDB" id="A0A183SE26"/>
<evidence type="ECO:0000313" key="8">
    <source>
        <dbReference type="WBParaSite" id="SSLN_0000256101-mRNA-1"/>
    </source>
</evidence>
<feature type="compositionally biased region" description="Polar residues" evidence="4">
    <location>
        <begin position="682"/>
        <end position="692"/>
    </location>
</feature>
<evidence type="ECO:0000256" key="2">
    <source>
        <dbReference type="ARBA" id="ARBA00022490"/>
    </source>
</evidence>